<accession>C9N0M9</accession>
<gene>
    <name evidence="1" type="ORF">GCWU000323_02394</name>
</gene>
<dbReference type="STRING" id="634994.GCWU000323_02394"/>
<comment type="caution">
    <text evidence="1">The sequence shown here is derived from an EMBL/GenBank/DDBJ whole genome shotgun (WGS) entry which is preliminary data.</text>
</comment>
<organism evidence="1 2">
    <name type="scientific">Leptotrichia hofstadii F0254</name>
    <dbReference type="NCBI Taxonomy" id="634994"/>
    <lineage>
        <taxon>Bacteria</taxon>
        <taxon>Fusobacteriati</taxon>
        <taxon>Fusobacteriota</taxon>
        <taxon>Fusobacteriia</taxon>
        <taxon>Fusobacteriales</taxon>
        <taxon>Leptotrichiaceae</taxon>
        <taxon>Leptotrichia</taxon>
    </lineage>
</organism>
<dbReference type="Proteomes" id="UP000006233">
    <property type="component" value="Unassembled WGS sequence"/>
</dbReference>
<protein>
    <submittedName>
        <fullName evidence="1">Uncharacterized protein</fullName>
    </submittedName>
</protein>
<name>C9N0M9_9FUSO</name>
<dbReference type="HOGENOM" id="CLU_2825870_0_0_0"/>
<evidence type="ECO:0000313" key="2">
    <source>
        <dbReference type="Proteomes" id="UP000006233"/>
    </source>
</evidence>
<reference evidence="1 2" key="1">
    <citation type="submission" date="2009-09" db="EMBL/GenBank/DDBJ databases">
        <authorList>
            <person name="Weinstock G."/>
            <person name="Sodergren E."/>
            <person name="Clifton S."/>
            <person name="Fulton L."/>
            <person name="Fulton B."/>
            <person name="Courtney L."/>
            <person name="Fronick C."/>
            <person name="Harrison M."/>
            <person name="Strong C."/>
            <person name="Farmer C."/>
            <person name="Delahaunty K."/>
            <person name="Markovic C."/>
            <person name="Hall O."/>
            <person name="Minx P."/>
            <person name="Tomlinson C."/>
            <person name="Mitreva M."/>
            <person name="Nelson J."/>
            <person name="Hou S."/>
            <person name="Wollam A."/>
            <person name="Pepin K.H."/>
            <person name="Johnson M."/>
            <person name="Bhonagiri V."/>
            <person name="Nash W.E."/>
            <person name="Warren W."/>
            <person name="Chinwalla A."/>
            <person name="Mardis E.R."/>
            <person name="Wilson R.K."/>
        </authorList>
    </citation>
    <scope>NUCLEOTIDE SEQUENCE [LARGE SCALE GENOMIC DNA]</scope>
    <source>
        <strain evidence="1 2">F0254</strain>
    </source>
</reference>
<evidence type="ECO:0000313" key="1">
    <source>
        <dbReference type="EMBL" id="EEX73716.1"/>
    </source>
</evidence>
<proteinExistence type="predicted"/>
<dbReference type="AlphaFoldDB" id="C9N0M9"/>
<dbReference type="RefSeq" id="WP_006805687.1">
    <property type="nucleotide sequence ID" value="NZ_GG700633.1"/>
</dbReference>
<dbReference type="EMBL" id="ACVB02000026">
    <property type="protein sequence ID" value="EEX73716.1"/>
    <property type="molecule type" value="Genomic_DNA"/>
</dbReference>
<sequence>MADDKSLLEDILNVRKKRFKDALFDNDGSQISKNNFVSENENKNKIDMDDKYMDLKNKKQIKLMKK</sequence>